<protein>
    <recommendedName>
        <fullName evidence="1">Peptidase S74 domain-containing protein</fullName>
    </recommendedName>
</protein>
<reference evidence="2" key="1">
    <citation type="journal article" date="2020" name="Nature">
        <title>Giant virus diversity and host interactions through global metagenomics.</title>
        <authorList>
            <person name="Schulz F."/>
            <person name="Roux S."/>
            <person name="Paez-Espino D."/>
            <person name="Jungbluth S."/>
            <person name="Walsh D.A."/>
            <person name="Denef V.J."/>
            <person name="McMahon K.D."/>
            <person name="Konstantinidis K.T."/>
            <person name="Eloe-Fadrosh E.A."/>
            <person name="Kyrpides N.C."/>
            <person name="Woyke T."/>
        </authorList>
    </citation>
    <scope>NUCLEOTIDE SEQUENCE</scope>
    <source>
        <strain evidence="2">GVMAG-M-3300027804-48</strain>
    </source>
</reference>
<evidence type="ECO:0000313" key="2">
    <source>
        <dbReference type="EMBL" id="QHU29690.1"/>
    </source>
</evidence>
<feature type="domain" description="Peptidase S74" evidence="1">
    <location>
        <begin position="3147"/>
        <end position="3259"/>
    </location>
</feature>
<accession>A0A6C0LH06</accession>
<proteinExistence type="predicted"/>
<dbReference type="Pfam" id="PF13884">
    <property type="entry name" value="Peptidase_S74"/>
    <property type="match status" value="1"/>
</dbReference>
<dbReference type="Gene3D" id="2.60.120.260">
    <property type="entry name" value="Galactose-binding domain-like"/>
    <property type="match status" value="3"/>
</dbReference>
<organism evidence="2">
    <name type="scientific">viral metagenome</name>
    <dbReference type="NCBI Taxonomy" id="1070528"/>
    <lineage>
        <taxon>unclassified sequences</taxon>
        <taxon>metagenomes</taxon>
        <taxon>organismal metagenomes</taxon>
    </lineage>
</organism>
<name>A0A6C0LH06_9ZZZZ</name>
<sequence>MNFISDNNSSVIENLSTVTGTFNDLLTKNDLNNYLFWSSANNTIYNTTLSSNVGIGTNNANSYKLNVVGDAVITGTISGDASQLNNFKLENQNIYTFPPVGMGSTTITLTNNAPQNGIFTVSSSSNLANAYLAFDSNSTTEFTNTSPYFTTTGMYSNLLPYKTVTSNISGSVILGSVISGEWIQLYYDKGFVATSFSISGITESNNKCPNEFFLVGSIDAKKWILLSSKSYYIINYTTSTPNIFSLHNFTSYNYYRLIITKTNGNTNLSIAELSFKGNLNTSFVNNDNFNTLLYNTNEKQFPPKAPDTVTPVDESLITSNEIFNVTPSNYYKQILTVNDLQYIIYSSSKYETSSQPKSLLFNYDYILDNGGAYWAANNYNSSGIYNWPTLTSKIGIDSYYGDWIIVKFPYPIILTRFRFYPRTDISENRAPGLWKCYGSVDGINWIEITDASNTITKVIYPNMGRIPYQRVLPSYFNIPYLYIGWVINALMDNYTTLNFLELQIFGKDDIANSYSNVWNKSNTIIYNTLGNVGIGTINPTCLLTIGGNISSYKLLSLNDAYNSNNFQFAGFGASNGLCLNIGGTDDAFQFRVGISTTSANEVMRISGNGNVGIGTNNTSSYKLNVAGNVFTSGIIIQNNSAQSNIFLGQVGIGTTNPLNSNLTVEGKSYFKNNVGIGTTDTSTYALNVFGNTYINNNATWQTSLTIYNTSSTNNYQFNIGGSENSVIGNNAMGIYDSNSAVNNYIMVFKGGNIGIGTTNPNSYKLNVEGNVFSSGILNITSSSSSSIDNQIVITNSSTNRYASIKFTNNASTNNSGYIGIGCTNVGGNYQNNLFLEANNKLIFNAGNQNTTHIPRMIIDSNGFVGIGTTAPLCSLHIHSNITYAARIQLTDSSTGTTATDGCAIIKNSANEMIIQNNEVANLNLNTYGNNIIFSNLNAEKMRIGADGTLTTTSNIDCGGGIAITGCNAFYNTTNIDSANISNTYLNLKFAGTGSDWCYIRQIGDTNNYKLAFDFYDDNNDGRFCIRRIQPNVSTDTIKELFTVDNSTVSIRADSQAGSAILYLATPSDSTLGTGLKCALIAEGKNTSNRNNLHFCLEGSLTTTNNATTANSRMTITYDGNVGIGNTIPTQPLWIGRPDSTSTGTLVISRNVVGGNRNFMLAYDANFNFCFGDYSNANGANTFTPQLLINYQAPSNCLVIDNAGDIGIGTTVPNALIELYSTTQTLPRIILSGKEFYTGSTVSSSGIAFLCGVNRVNNRQLWIGDSANLGVGTTNPVIRFLTFNSGTAVSIDSTATDGNTALPISIGNTARTIINGGPIYLNGNVGIGTTNPLNSNLAVEGKSYFKNNVGIGTTDTTTHALNVAGNVFTSGVVLQNNSSQANIFLGQVGIGTTNPLNSNLAVEGKSYFKNNVGIGTTDTTTHALNVAGNVFTSGIILQNNSSQSNIFLGQVGIGTTNPLNSNLAVEGKSYFKNNVGIGTTDTSTHALNVAGNVFTSGIILQNNSSQSNIFLGQVGIGTTNPLNSNLAVEGKSYFKNNVGIGTTDTSTHALNVAGNVFTSGIILQNNSSQSNIFLGQIGIGTTIPTCLLTVGGNVSNYKLLSLYDNALSNNFQFSGLGVSNGLCFNTYTTTDNFQFRAGTSISSANELMRITGTGNIGIGNTNPTQPLWIGTPTIASGASDGKIVISKNNGTSYGRNFMLAHDGNSNFCFGDYSNFNGTNTFNPQFLINYSAPSNSLVIDNAGNIGIGTNNPNSYKLNVAGNALITGNLQSGNISSITTNTIVRPYPPAYLFDTSTTISNTHYGRGTYIVSAGSTYGTQNIWYAFGGTPSLNPVFGQWTSAFSNFNSSGVYYAGLTTNIAGTITAGLPVTLQLQFPVVMTYYTLTSAVTPYHYYMFRNWLFVASNDNENWTQLDAQVDKAWSSYSTISFPIANTIAYLYYRLVITKTYNTSVGADTGYSACVCDGITFSGYEIKNGISSGSLGIGTTSTDSNMLCVLGNSCLYGDAFITGTISGDASRLNNIKLENQTNYTFPPVGIGSTNGITVIDKSPCNGTYAVSSSKNTTNSYLAFNGSSATDFSITGAYSNVSPFSYLNSGSFTVNTFISSINSNVAGEWIQLYYDKGFAVTSFTITGITTSNSSCPTDFIVAGSIDGNNWVLLSSQTAVTNYTTLNPKTYSIYNFTSYYYYRLIVTKTIGSANLSIAELLFSGNLNTSFANNDKFNILLYNTNEKKFPPKAPELVLPASPTNELFVTNEIFNVIPLSYFKQTLTANSLQYVIYSSSTYGSFFKNLLFDNVIDSSSDGAHWANGNYSAGNVAASPAPVSTYKIGTEVYTGDWIIIKFPYPIILTKFRFYYRISSSLVNRAPGLWKCYGSVDGVNWTEIIDASNTITSLTSVDYTPGYYEKILPSLFDIPYLYIGWIVKKLVGSDAQSVILNFLELQIFGKDDISNSYSNVWNKSNTSIYNTLGNVGIGTTIPTCLLTVGGNVANYKLISLYDNALLNNFQFVGLGASNGLCFNNFGTSDYFQFRVGANATSANELMRISGNGNVGIGTNNSNCRLYISTGIGNTVANSFAIRMSGGGTINDGGQFFCGIGFAHEPNGWSKGAIGWIRTGGYDVGDMVFLNRNTPDNIDADSNHVRMRIKSDGTVSINCNIDCGGGLALTGANAFINTGAIDNGNISNAYINFKAAGSGSDWCYLRQIGLNEDIKLALDFHDDSADARFCIRSIESTGQSPDIIREVFTVNNFTVSIGNSTTATTLNLTDVTNAAWQIKTGDTNLSFNNNLGGTFTNKITMKNNGNLGIGTTNPNTLLHIEHSSTSFNAASGGLYLYNPNNTANNCSVLGARIGGSNANKAGISLDVNGFYGWSIYINGNDNAERWLRFNSSWDSTGNERLQIRGTDGYTKINGALYIADYTTIRPIVNDRGSYDHALAPLTITNQTPTSATVLNDSLPVLNLCRQGTGMVSYGARATLCLSRFENSETWSRTRLDFKLASDTYNDVMSLTLRSDGNYIFYPNPQYINNTNGANYTVNLNVGCYTSGFATAPFISCTVADGWNGIDTITTITAQSGANSGYLNGSRIILDGSYATNSSKGNYGNTINFQSQSASGWQTNMTISNGNVGIGITNPATPLHVVGTMVATGDVAAYYSDIRLKNITSNISNPLKIINNLNGFYYTPNELAKSFGYSNNKQEIGLSAQDVEKVIPEIVKIAPFDMKLNENNEIISKSGDNYLTISYEKIVPVLVEAIKEQQKQIDYLLEKVNQGLHH</sequence>
<dbReference type="PROSITE" id="PS51688">
    <property type="entry name" value="ICA"/>
    <property type="match status" value="1"/>
</dbReference>
<dbReference type="EMBL" id="MN740492">
    <property type="protein sequence ID" value="QHU29690.1"/>
    <property type="molecule type" value="Genomic_DNA"/>
</dbReference>
<dbReference type="InterPro" id="IPR008979">
    <property type="entry name" value="Galactose-bd-like_sf"/>
</dbReference>
<dbReference type="InterPro" id="IPR030392">
    <property type="entry name" value="S74_ICA"/>
</dbReference>
<evidence type="ECO:0000259" key="1">
    <source>
        <dbReference type="PROSITE" id="PS51688"/>
    </source>
</evidence>
<dbReference type="SUPFAM" id="SSF49785">
    <property type="entry name" value="Galactose-binding domain-like"/>
    <property type="match status" value="3"/>
</dbReference>